<gene>
    <name evidence="2" type="ORF">A6M21_09155</name>
</gene>
<proteinExistence type="predicted"/>
<evidence type="ECO:0000259" key="1">
    <source>
        <dbReference type="Pfam" id="PF01261"/>
    </source>
</evidence>
<dbReference type="RefSeq" id="WP_066667817.1">
    <property type="nucleotide sequence ID" value="NZ_LYVF01000137.1"/>
</dbReference>
<dbReference type="STRING" id="1838280.A6M21_09155"/>
<dbReference type="PANTHER" id="PTHR12110">
    <property type="entry name" value="HYDROXYPYRUVATE ISOMERASE"/>
    <property type="match status" value="1"/>
</dbReference>
<dbReference type="SUPFAM" id="SSF51658">
    <property type="entry name" value="Xylose isomerase-like"/>
    <property type="match status" value="1"/>
</dbReference>
<dbReference type="Gene3D" id="3.20.20.150">
    <property type="entry name" value="Divalent-metal-dependent TIM barrel enzymes"/>
    <property type="match status" value="1"/>
</dbReference>
<comment type="caution">
    <text evidence="2">The sequence shown here is derived from an EMBL/GenBank/DDBJ whole genome shotgun (WGS) entry which is preliminary data.</text>
</comment>
<organism evidence="2 3">
    <name type="scientific">Desulfotomaculum copahuensis</name>
    <dbReference type="NCBI Taxonomy" id="1838280"/>
    <lineage>
        <taxon>Bacteria</taxon>
        <taxon>Bacillati</taxon>
        <taxon>Bacillota</taxon>
        <taxon>Clostridia</taxon>
        <taxon>Eubacteriales</taxon>
        <taxon>Desulfotomaculaceae</taxon>
        <taxon>Desulfotomaculum</taxon>
    </lineage>
</organism>
<dbReference type="EMBL" id="LYVF01000137">
    <property type="protein sequence ID" value="OAT82310.1"/>
    <property type="molecule type" value="Genomic_DNA"/>
</dbReference>
<dbReference type="InterPro" id="IPR050312">
    <property type="entry name" value="IolE/XylAMocC-like"/>
</dbReference>
<dbReference type="InterPro" id="IPR013022">
    <property type="entry name" value="Xyl_isomerase-like_TIM-brl"/>
</dbReference>
<keyword evidence="3" id="KW-1185">Reference proteome</keyword>
<evidence type="ECO:0000313" key="3">
    <source>
        <dbReference type="Proteomes" id="UP000078532"/>
    </source>
</evidence>
<feature type="domain" description="Xylose isomerase-like TIM barrel" evidence="1">
    <location>
        <begin position="23"/>
        <end position="248"/>
    </location>
</feature>
<dbReference type="OrthoDB" id="9801960at2"/>
<reference evidence="2 3" key="1">
    <citation type="submission" date="2016-04" db="EMBL/GenBank/DDBJ databases">
        <authorList>
            <person name="Evans L.H."/>
            <person name="Alamgir A."/>
            <person name="Owens N."/>
            <person name="Weber N.D."/>
            <person name="Virtaneva K."/>
            <person name="Barbian K."/>
            <person name="Babar A."/>
            <person name="Rosenke K."/>
        </authorList>
    </citation>
    <scope>NUCLEOTIDE SEQUENCE [LARGE SCALE GENOMIC DNA]</scope>
    <source>
        <strain evidence="2 3">LMa1</strain>
    </source>
</reference>
<dbReference type="Pfam" id="PF01261">
    <property type="entry name" value="AP_endonuc_2"/>
    <property type="match status" value="1"/>
</dbReference>
<dbReference type="Proteomes" id="UP000078532">
    <property type="component" value="Unassembled WGS sequence"/>
</dbReference>
<dbReference type="InterPro" id="IPR036237">
    <property type="entry name" value="Xyl_isomerase-like_sf"/>
</dbReference>
<protein>
    <recommendedName>
        <fullName evidence="1">Xylose isomerase-like TIM barrel domain-containing protein</fullName>
    </recommendedName>
</protein>
<sequence length="274" mass="29294">MSTLNVSFSDLPLLGKKPAAVVRLLCEAGADGLEILMDGPAWDDPGEAARQLRTVLRTCPVPVSLHPPAWDINLTSENGVIRAASFEAHLAAVRLAHEVGAKHVVVHPGFRHSPAFPLYAAWERAEDALARLVEAARPLGVVLAVENVGYGGESLFTQDEYVVFVERFDSAVTGYLIDTGHALLNGWDLPALLEQAAPRLAGIHLHDNYGDADTHRPVGEGTVAWDGIWRALGALAPDCPLILEYAPGTPLSRLSADRERIARWIAGAGCGLSA</sequence>
<evidence type="ECO:0000313" key="2">
    <source>
        <dbReference type="EMBL" id="OAT82310.1"/>
    </source>
</evidence>
<dbReference type="AlphaFoldDB" id="A0A1B7LF96"/>
<name>A0A1B7LF96_9FIRM</name>
<accession>A0A1B7LF96</accession>